<dbReference type="InterPro" id="IPR002110">
    <property type="entry name" value="Ankyrin_rpt"/>
</dbReference>
<dbReference type="InterPro" id="IPR036770">
    <property type="entry name" value="Ankyrin_rpt-contain_sf"/>
</dbReference>
<keyword evidence="1" id="KW-0040">ANK repeat</keyword>
<evidence type="ECO:0000256" key="1">
    <source>
        <dbReference type="PROSITE-ProRule" id="PRU00023"/>
    </source>
</evidence>
<dbReference type="SUPFAM" id="SSF48403">
    <property type="entry name" value="Ankyrin repeat"/>
    <property type="match status" value="1"/>
</dbReference>
<dbReference type="Proteomes" id="UP000075714">
    <property type="component" value="Unassembled WGS sequence"/>
</dbReference>
<dbReference type="OrthoDB" id="4772757at2759"/>
<name>A0A150G1G0_GONPE</name>
<dbReference type="PANTHER" id="PTHR46224">
    <property type="entry name" value="ANKYRIN REPEAT FAMILY PROTEIN"/>
    <property type="match status" value="1"/>
</dbReference>
<dbReference type="STRING" id="33097.A0A150G1G0"/>
<protein>
    <submittedName>
        <fullName evidence="3">Uncharacterized protein</fullName>
    </submittedName>
</protein>
<dbReference type="PROSITE" id="PS50088">
    <property type="entry name" value="ANK_REPEAT"/>
    <property type="match status" value="1"/>
</dbReference>
<evidence type="ECO:0000313" key="3">
    <source>
        <dbReference type="EMBL" id="KXZ43678.1"/>
    </source>
</evidence>
<accession>A0A150G1G0</accession>
<gene>
    <name evidence="3" type="ORF">GPECTOR_83g290</name>
</gene>
<reference evidence="4" key="1">
    <citation type="journal article" date="2016" name="Nat. Commun.">
        <title>The Gonium pectorale genome demonstrates co-option of cell cycle regulation during the evolution of multicellularity.</title>
        <authorList>
            <person name="Hanschen E.R."/>
            <person name="Marriage T.N."/>
            <person name="Ferris P.J."/>
            <person name="Hamaji T."/>
            <person name="Toyoda A."/>
            <person name="Fujiyama A."/>
            <person name="Neme R."/>
            <person name="Noguchi H."/>
            <person name="Minakuchi Y."/>
            <person name="Suzuki M."/>
            <person name="Kawai-Toyooka H."/>
            <person name="Smith D.R."/>
            <person name="Sparks H."/>
            <person name="Anderson J."/>
            <person name="Bakaric R."/>
            <person name="Luria V."/>
            <person name="Karger A."/>
            <person name="Kirschner M.W."/>
            <person name="Durand P.M."/>
            <person name="Michod R.E."/>
            <person name="Nozaki H."/>
            <person name="Olson B.J."/>
        </authorList>
    </citation>
    <scope>NUCLEOTIDE SEQUENCE [LARGE SCALE GENOMIC DNA]</scope>
    <source>
        <strain evidence="4">NIES-2863</strain>
    </source>
</reference>
<dbReference type="Gene3D" id="1.25.40.20">
    <property type="entry name" value="Ankyrin repeat-containing domain"/>
    <property type="match status" value="1"/>
</dbReference>
<evidence type="ECO:0000256" key="2">
    <source>
        <dbReference type="SAM" id="MobiDB-lite"/>
    </source>
</evidence>
<dbReference type="EMBL" id="LSYV01000084">
    <property type="protein sequence ID" value="KXZ43678.1"/>
    <property type="molecule type" value="Genomic_DNA"/>
</dbReference>
<proteinExistence type="predicted"/>
<dbReference type="AlphaFoldDB" id="A0A150G1G0"/>
<feature type="region of interest" description="Disordered" evidence="2">
    <location>
        <begin position="1"/>
        <end position="23"/>
    </location>
</feature>
<dbReference type="InterPro" id="IPR051616">
    <property type="entry name" value="Cul2-RING_E3_ligase_SR"/>
</dbReference>
<sequence>MSMNHNGPQLELQPGAASESPAADCGAPVGFPLLDLPQHLQEEILLRSKLQAFVAGTCCRGLHSALCSALASPAGVARFILHACGPEALVALYSNHGQVLRSLLSYIPGRRGSAEPGAEGEAARAVLEALVAGLGGTVHSASLTPSRCMAALLWNAGEAGHLPVFDYLAKLLRADAAGGTYDPNDCDGAPLVAAAKIGHEEAVEVLLAAGADPRLMNGLALGAAASRGHWGIARRLMAAGSPVNGWRGEALAAAVAQGQEECVAELLTQHGAHANVRALLVAAQHGRGALLRRLAAEIAPGHRRGVYYLGATTYVAAMTGQDAAVDEAIIAGVRLGWPAAAFMVPSLTGALVADKPATRRRMVLRQAAAVPAVLMRMPSRVQRGLAHCGLSLVFLTRVLPVALVERKWDAVRPLLGACQRGTLVVAAAGAAWAGWRRPGWLAAALCGWAVGLTGYSRWEARLVADALQ</sequence>
<keyword evidence="4" id="KW-1185">Reference proteome</keyword>
<feature type="repeat" description="ANK" evidence="1">
    <location>
        <begin position="186"/>
        <end position="218"/>
    </location>
</feature>
<evidence type="ECO:0000313" key="4">
    <source>
        <dbReference type="Proteomes" id="UP000075714"/>
    </source>
</evidence>
<dbReference type="Pfam" id="PF12796">
    <property type="entry name" value="Ank_2"/>
    <property type="match status" value="1"/>
</dbReference>
<dbReference type="PANTHER" id="PTHR46224:SF64">
    <property type="entry name" value="IQ MOTIF AND ANKYRIN REPEAT DOMAIN-CONTAINING PROTEIN 1"/>
    <property type="match status" value="1"/>
</dbReference>
<organism evidence="3 4">
    <name type="scientific">Gonium pectorale</name>
    <name type="common">Green alga</name>
    <dbReference type="NCBI Taxonomy" id="33097"/>
    <lineage>
        <taxon>Eukaryota</taxon>
        <taxon>Viridiplantae</taxon>
        <taxon>Chlorophyta</taxon>
        <taxon>core chlorophytes</taxon>
        <taxon>Chlorophyceae</taxon>
        <taxon>CS clade</taxon>
        <taxon>Chlamydomonadales</taxon>
        <taxon>Volvocaceae</taxon>
        <taxon>Gonium</taxon>
    </lineage>
</organism>
<comment type="caution">
    <text evidence="3">The sequence shown here is derived from an EMBL/GenBank/DDBJ whole genome shotgun (WGS) entry which is preliminary data.</text>
</comment>